<proteinExistence type="predicted"/>
<dbReference type="Proteomes" id="UP001201463">
    <property type="component" value="Unassembled WGS sequence"/>
</dbReference>
<dbReference type="RefSeq" id="WP_233391112.1">
    <property type="nucleotide sequence ID" value="NZ_JAJTWT010000003.1"/>
</dbReference>
<feature type="region of interest" description="Disordered" evidence="1">
    <location>
        <begin position="196"/>
        <end position="218"/>
    </location>
</feature>
<gene>
    <name evidence="2" type="ORF">LXT12_08460</name>
</gene>
<name>A0ABS8XDI4_9BURK</name>
<protein>
    <submittedName>
        <fullName evidence="2">Uncharacterized protein</fullName>
    </submittedName>
</protein>
<evidence type="ECO:0000313" key="3">
    <source>
        <dbReference type="Proteomes" id="UP001201463"/>
    </source>
</evidence>
<feature type="compositionally biased region" description="Gly residues" evidence="1">
    <location>
        <begin position="205"/>
        <end position="218"/>
    </location>
</feature>
<sequence length="437" mass="45447">MAETANGAAPGPMRVSMPIVRLEGGTDPFDGALEVLIHADTVQVCGKVCLPGRKLVIWAREVEGEDGVLDLSGAPALPNHESRSAPPALRGTPDQPDGQPGEAGGDGHDGGGLSLNVDRISGRLTVLANGSPGGRGQHGGNGYEPRRGKDGQDGSFTQVWPAAPAGPYGAALLHEETSPVMGGGRDVQGVQIAYGERGGDAKKGGNAGQGGRGGRGGHGGTVTVRWASAVPRQVPELVANGAPPGAPGGNGAVGPAGKIGLGGRNRLFWYFATPRTTPVTSQEFVDQASEDERYMLGRYKVSPALRADAGTPTDQAGSEAAPPEPAPVGRPGQVVFQQTPAGALGKACEADYLEAVRRWAEQDAERGMEWVAKGIDAADSRTWLAGEQLLIRAQMGWMWLRSLAGFSHDELRAEAEQRLPELGRFMRAHPFAPTLTP</sequence>
<evidence type="ECO:0000256" key="1">
    <source>
        <dbReference type="SAM" id="MobiDB-lite"/>
    </source>
</evidence>
<dbReference type="EMBL" id="JAJTWT010000003">
    <property type="protein sequence ID" value="MCE4537280.1"/>
    <property type="molecule type" value="Genomic_DNA"/>
</dbReference>
<feature type="region of interest" description="Disordered" evidence="1">
    <location>
        <begin position="305"/>
        <end position="333"/>
    </location>
</feature>
<feature type="region of interest" description="Disordered" evidence="1">
    <location>
        <begin position="70"/>
        <end position="152"/>
    </location>
</feature>
<feature type="compositionally biased region" description="Gly residues" evidence="1">
    <location>
        <begin position="131"/>
        <end position="142"/>
    </location>
</feature>
<organism evidence="2 3">
    <name type="scientific">Pelomonas caseinilytica</name>
    <dbReference type="NCBI Taxonomy" id="2906763"/>
    <lineage>
        <taxon>Bacteria</taxon>
        <taxon>Pseudomonadati</taxon>
        <taxon>Pseudomonadota</taxon>
        <taxon>Betaproteobacteria</taxon>
        <taxon>Burkholderiales</taxon>
        <taxon>Sphaerotilaceae</taxon>
        <taxon>Roseateles</taxon>
    </lineage>
</organism>
<comment type="caution">
    <text evidence="2">The sequence shown here is derived from an EMBL/GenBank/DDBJ whole genome shotgun (WGS) entry which is preliminary data.</text>
</comment>
<evidence type="ECO:0000313" key="2">
    <source>
        <dbReference type="EMBL" id="MCE4537280.1"/>
    </source>
</evidence>
<accession>A0ABS8XDI4</accession>
<reference evidence="2 3" key="1">
    <citation type="submission" date="2021-12" db="EMBL/GenBank/DDBJ databases">
        <title>Genome seq of p7.</title>
        <authorList>
            <person name="Seo T."/>
        </authorList>
    </citation>
    <scope>NUCLEOTIDE SEQUENCE [LARGE SCALE GENOMIC DNA]</scope>
    <source>
        <strain evidence="2 3">P7</strain>
    </source>
</reference>
<keyword evidence="3" id="KW-1185">Reference proteome</keyword>